<evidence type="ECO:0000256" key="10">
    <source>
        <dbReference type="ARBA" id="ARBA00022840"/>
    </source>
</evidence>
<evidence type="ECO:0000256" key="5">
    <source>
        <dbReference type="ARBA" id="ARBA00022516"/>
    </source>
</evidence>
<accession>A0A4R1Z1T0</accession>
<gene>
    <name evidence="13" type="primary">lpxK</name>
    <name evidence="14" type="ORF">EV216_102128</name>
</gene>
<keyword evidence="7 13" id="KW-0808">Transferase</keyword>
<keyword evidence="6 13" id="KW-0441">Lipid A biosynthesis</keyword>
<evidence type="ECO:0000313" key="14">
    <source>
        <dbReference type="EMBL" id="TCM87575.1"/>
    </source>
</evidence>
<keyword evidence="15" id="KW-1185">Reference proteome</keyword>
<dbReference type="GO" id="GO:0009245">
    <property type="term" value="P:lipid A biosynthetic process"/>
    <property type="evidence" value="ECO:0007669"/>
    <property type="project" value="UniProtKB-UniRule"/>
</dbReference>
<sequence length="333" mass="34809">MRPPGFWFNPPERPGIAARALAPLGALYALGTARRLRRGMPERVGVPVICVGNINAGGTGKTPTVIALVQRLAARGVAAHVVSRGHGGRLEGPVRVEERGHSAADVGDEPLLLAAFAPVWVARDRAAGARAAVAAGAQAIVMDDGFQNPALAKDLSIAVVDAAKGFGNGRVIPAGPLREPVAAGLARADLVLSIGPAPAQRHFASVWGTRLSVPHLTGALRPLETGMDWAGLRVLAFAGIGHPEKFFATVEALGARLMRAEALEDHQPLTPALMTRLETEARLIGAQLVTTEKDAVRLPPGFRQKVLTVPVRLEIADWAGIETAFNRLGLGGG</sequence>
<feature type="binding site" evidence="13">
    <location>
        <begin position="55"/>
        <end position="62"/>
    </location>
    <ligand>
        <name>ATP</name>
        <dbReference type="ChEBI" id="CHEBI:30616"/>
    </ligand>
</feature>
<keyword evidence="8 13" id="KW-0547">Nucleotide-binding</keyword>
<dbReference type="UniPathway" id="UPA00359">
    <property type="reaction ID" value="UER00482"/>
</dbReference>
<evidence type="ECO:0000256" key="6">
    <source>
        <dbReference type="ARBA" id="ARBA00022556"/>
    </source>
</evidence>
<dbReference type="SUPFAM" id="SSF52540">
    <property type="entry name" value="P-loop containing nucleoside triphosphate hydrolases"/>
    <property type="match status" value="1"/>
</dbReference>
<keyword evidence="10 13" id="KW-0067">ATP-binding</keyword>
<dbReference type="GO" id="GO:0009244">
    <property type="term" value="P:lipopolysaccharide core region biosynthetic process"/>
    <property type="evidence" value="ECO:0007669"/>
    <property type="project" value="TreeGrafter"/>
</dbReference>
<evidence type="ECO:0000256" key="11">
    <source>
        <dbReference type="ARBA" id="ARBA00023098"/>
    </source>
</evidence>
<dbReference type="AlphaFoldDB" id="A0A4R1Z1T0"/>
<evidence type="ECO:0000256" key="12">
    <source>
        <dbReference type="ARBA" id="ARBA00029757"/>
    </source>
</evidence>
<dbReference type="PANTHER" id="PTHR42724">
    <property type="entry name" value="TETRAACYLDISACCHARIDE 4'-KINASE"/>
    <property type="match status" value="1"/>
</dbReference>
<keyword evidence="5 13" id="KW-0444">Lipid biosynthesis</keyword>
<reference evidence="14 15" key="1">
    <citation type="submission" date="2019-03" db="EMBL/GenBank/DDBJ databases">
        <title>Genomic Encyclopedia of Type Strains, Phase IV (KMG-IV): sequencing the most valuable type-strain genomes for metagenomic binning, comparative biology and taxonomic classification.</title>
        <authorList>
            <person name="Goeker M."/>
        </authorList>
    </citation>
    <scope>NUCLEOTIDE SEQUENCE [LARGE SCALE GENOMIC DNA]</scope>
    <source>
        <strain evidence="14 15">DSM 21153</strain>
    </source>
</reference>
<comment type="catalytic activity">
    <reaction evidence="13">
        <text>a lipid A disaccharide + ATP = a lipid IVA + ADP + H(+)</text>
        <dbReference type="Rhea" id="RHEA:67840"/>
        <dbReference type="ChEBI" id="CHEBI:15378"/>
        <dbReference type="ChEBI" id="CHEBI:30616"/>
        <dbReference type="ChEBI" id="CHEBI:176343"/>
        <dbReference type="ChEBI" id="CHEBI:176425"/>
        <dbReference type="ChEBI" id="CHEBI:456216"/>
        <dbReference type="EC" id="2.7.1.130"/>
    </reaction>
</comment>
<organism evidence="14 15">
    <name type="scientific">Rhodovulum steppense</name>
    <dbReference type="NCBI Taxonomy" id="540251"/>
    <lineage>
        <taxon>Bacteria</taxon>
        <taxon>Pseudomonadati</taxon>
        <taxon>Pseudomonadota</taxon>
        <taxon>Alphaproteobacteria</taxon>
        <taxon>Rhodobacterales</taxon>
        <taxon>Paracoccaceae</taxon>
        <taxon>Rhodovulum</taxon>
    </lineage>
</organism>
<dbReference type="InterPro" id="IPR027417">
    <property type="entry name" value="P-loop_NTPase"/>
</dbReference>
<comment type="caution">
    <text evidence="14">The sequence shown here is derived from an EMBL/GenBank/DDBJ whole genome shotgun (WGS) entry which is preliminary data.</text>
</comment>
<dbReference type="OrthoDB" id="9766423at2"/>
<dbReference type="EC" id="2.7.1.130" evidence="3 13"/>
<dbReference type="RefSeq" id="WP_132693341.1">
    <property type="nucleotide sequence ID" value="NZ_SLVM01000002.1"/>
</dbReference>
<evidence type="ECO:0000256" key="4">
    <source>
        <dbReference type="ARBA" id="ARBA00016436"/>
    </source>
</evidence>
<evidence type="ECO:0000256" key="13">
    <source>
        <dbReference type="HAMAP-Rule" id="MF_00409"/>
    </source>
</evidence>
<dbReference type="HAMAP" id="MF_00409">
    <property type="entry name" value="LpxK"/>
    <property type="match status" value="1"/>
</dbReference>
<proteinExistence type="inferred from homology"/>
<dbReference type="Proteomes" id="UP000295277">
    <property type="component" value="Unassembled WGS sequence"/>
</dbReference>
<evidence type="ECO:0000256" key="3">
    <source>
        <dbReference type="ARBA" id="ARBA00012071"/>
    </source>
</evidence>
<evidence type="ECO:0000256" key="7">
    <source>
        <dbReference type="ARBA" id="ARBA00022679"/>
    </source>
</evidence>
<evidence type="ECO:0000313" key="15">
    <source>
        <dbReference type="Proteomes" id="UP000295277"/>
    </source>
</evidence>
<evidence type="ECO:0000256" key="2">
    <source>
        <dbReference type="ARBA" id="ARBA00004870"/>
    </source>
</evidence>
<dbReference type="GO" id="GO:0009029">
    <property type="term" value="F:lipid-A 4'-kinase activity"/>
    <property type="evidence" value="ECO:0007669"/>
    <property type="project" value="UniProtKB-UniRule"/>
</dbReference>
<dbReference type="EMBL" id="SLVM01000002">
    <property type="protein sequence ID" value="TCM87575.1"/>
    <property type="molecule type" value="Genomic_DNA"/>
</dbReference>
<name>A0A4R1Z1T0_9RHOB</name>
<dbReference type="InterPro" id="IPR003758">
    <property type="entry name" value="LpxK"/>
</dbReference>
<dbReference type="Pfam" id="PF02606">
    <property type="entry name" value="LpxK"/>
    <property type="match status" value="1"/>
</dbReference>
<dbReference type="NCBIfam" id="TIGR00682">
    <property type="entry name" value="lpxK"/>
    <property type="match status" value="1"/>
</dbReference>
<keyword evidence="9 13" id="KW-0418">Kinase</keyword>
<evidence type="ECO:0000256" key="9">
    <source>
        <dbReference type="ARBA" id="ARBA00022777"/>
    </source>
</evidence>
<dbReference type="GO" id="GO:0005886">
    <property type="term" value="C:plasma membrane"/>
    <property type="evidence" value="ECO:0007669"/>
    <property type="project" value="TreeGrafter"/>
</dbReference>
<evidence type="ECO:0000256" key="1">
    <source>
        <dbReference type="ARBA" id="ARBA00002274"/>
    </source>
</evidence>
<dbReference type="GO" id="GO:0005524">
    <property type="term" value="F:ATP binding"/>
    <property type="evidence" value="ECO:0007669"/>
    <property type="project" value="UniProtKB-UniRule"/>
</dbReference>
<comment type="function">
    <text evidence="1 13">Transfers the gamma-phosphate of ATP to the 4'-position of a tetraacyldisaccharide 1-phosphate intermediate (termed DS-1-P) to form tetraacyldisaccharide 1,4'-bis-phosphate (lipid IVA).</text>
</comment>
<comment type="pathway">
    <text evidence="2 13">Glycolipid biosynthesis; lipid IV(A) biosynthesis; lipid IV(A) from (3R)-3-hydroxytetradecanoyl-[acyl-carrier-protein] and UDP-N-acetyl-alpha-D-glucosamine: step 6/6.</text>
</comment>
<evidence type="ECO:0000256" key="8">
    <source>
        <dbReference type="ARBA" id="ARBA00022741"/>
    </source>
</evidence>
<dbReference type="PANTHER" id="PTHR42724:SF1">
    <property type="entry name" value="TETRAACYLDISACCHARIDE 4'-KINASE, MITOCHONDRIAL-RELATED"/>
    <property type="match status" value="1"/>
</dbReference>
<protein>
    <recommendedName>
        <fullName evidence="4 13">Tetraacyldisaccharide 4'-kinase</fullName>
        <ecNumber evidence="3 13">2.7.1.130</ecNumber>
    </recommendedName>
    <alternativeName>
        <fullName evidence="12 13">Lipid A 4'-kinase</fullName>
    </alternativeName>
</protein>
<comment type="similarity">
    <text evidence="13">Belongs to the LpxK family.</text>
</comment>
<keyword evidence="11 13" id="KW-0443">Lipid metabolism</keyword>